<dbReference type="Proteomes" id="UP000291124">
    <property type="component" value="Chromosome"/>
</dbReference>
<gene>
    <name evidence="2" type="ORF">E1750_12105</name>
</gene>
<evidence type="ECO:0000259" key="1">
    <source>
        <dbReference type="Pfam" id="PF01833"/>
    </source>
</evidence>
<dbReference type="Gene3D" id="2.60.40.10">
    <property type="entry name" value="Immunoglobulins"/>
    <property type="match status" value="1"/>
</dbReference>
<protein>
    <recommendedName>
        <fullName evidence="1">IPT/TIG domain-containing protein</fullName>
    </recommendedName>
</protein>
<dbReference type="SUPFAM" id="SSF81296">
    <property type="entry name" value="E set domains"/>
    <property type="match status" value="1"/>
</dbReference>
<accession>A0A4P6Y956</accession>
<organism evidence="2 3">
    <name type="scientific">Flavobacterium nackdongense</name>
    <dbReference type="NCBI Taxonomy" id="2547394"/>
    <lineage>
        <taxon>Bacteria</taxon>
        <taxon>Pseudomonadati</taxon>
        <taxon>Bacteroidota</taxon>
        <taxon>Flavobacteriia</taxon>
        <taxon>Flavobacteriales</taxon>
        <taxon>Flavobacteriaceae</taxon>
        <taxon>Flavobacterium</taxon>
    </lineage>
</organism>
<keyword evidence="3" id="KW-1185">Reference proteome</keyword>
<proteinExistence type="predicted"/>
<dbReference type="InterPro" id="IPR013783">
    <property type="entry name" value="Ig-like_fold"/>
</dbReference>
<dbReference type="InterPro" id="IPR014756">
    <property type="entry name" value="Ig_E-set"/>
</dbReference>
<dbReference type="AlphaFoldDB" id="A0A4P6Y956"/>
<dbReference type="InterPro" id="IPR002909">
    <property type="entry name" value="IPT_dom"/>
</dbReference>
<name>A0A4P6Y956_9FLAO</name>
<sequence length="569" mass="62690">MSDSKWLRADFIKQLKKNYYMKKYLSKIVLIAFISALSNSCSDTAIDEDSYVNLPASTITEISNETPFVGTQIVLKGTNMQYVSSVTVGTSAFKIIKQSNDNMTVEVPRQIETGPITLTNKYKRVFESTQVIKPQYYTAKVTTWPVNIQKGKPFLLKGENLDLIKEVKLNGKVVSVFGAAAQDKVSYSSAGVEMEIGEYAIIEMTPKTGEKQTSPSILVVKPTNTYLPKQSLMIIDFDAPFTPVNGDATSPFTSNTMTGQYGKGYEVKAASANGWNGIYVKIENNNGGQGYDLSSYNKPHITFLVNTAGGQGYVQPILTANGKTEDRHLTGAFGYGDDYKIKTANWEWRSYDLEKMGFPVVKGKLDKIGIQFRGGNVNGTPFYIAVDQVMITDGPLTPTIGWDCETPAGSTWKILPNSAGLSGYNQGANYASLTGVSQGWDAKLGQASWNVKALDPVAYANGIWINFLLNTGNKEGYFQFDFGQGWMHFTKSQGYGDDYKFVPTQNKWVWRSIKIVPGEGDLSKFDPTKDFTMGIQLYGGNLAKGTAMEVNVDSFIFTTVPLDPNLKPE</sequence>
<feature type="domain" description="IPT/TIG" evidence="1">
    <location>
        <begin position="58"/>
        <end position="120"/>
    </location>
</feature>
<reference evidence="3" key="1">
    <citation type="submission" date="2019-03" db="EMBL/GenBank/DDBJ databases">
        <title>Flavobacterium sp.</title>
        <authorList>
            <person name="Kim H."/>
        </authorList>
    </citation>
    <scope>NUCLEOTIDE SEQUENCE [LARGE SCALE GENOMIC DNA]</scope>
    <source>
        <strain evidence="3">GS13</strain>
    </source>
</reference>
<dbReference type="Pfam" id="PF01833">
    <property type="entry name" value="TIG"/>
    <property type="match status" value="1"/>
</dbReference>
<dbReference type="EMBL" id="CP037933">
    <property type="protein sequence ID" value="QBN19511.1"/>
    <property type="molecule type" value="Genomic_DNA"/>
</dbReference>
<dbReference type="OrthoDB" id="1110482at2"/>
<evidence type="ECO:0000313" key="3">
    <source>
        <dbReference type="Proteomes" id="UP000291124"/>
    </source>
</evidence>
<dbReference type="KEGG" id="fnk:E1750_12105"/>
<evidence type="ECO:0000313" key="2">
    <source>
        <dbReference type="EMBL" id="QBN19511.1"/>
    </source>
</evidence>